<proteinExistence type="predicted"/>
<evidence type="ECO:0000256" key="1">
    <source>
        <dbReference type="SAM" id="Phobius"/>
    </source>
</evidence>
<feature type="transmembrane region" description="Helical" evidence="1">
    <location>
        <begin position="84"/>
        <end position="108"/>
    </location>
</feature>
<feature type="transmembrane region" description="Helical" evidence="1">
    <location>
        <begin position="48"/>
        <end position="72"/>
    </location>
</feature>
<gene>
    <name evidence="2" type="ORF">C5Y93_02755</name>
</gene>
<comment type="caution">
    <text evidence="2">The sequence shown here is derived from an EMBL/GenBank/DDBJ whole genome shotgun (WGS) entry which is preliminary data.</text>
</comment>
<dbReference type="Proteomes" id="UP000237819">
    <property type="component" value="Unassembled WGS sequence"/>
</dbReference>
<name>A0A2S8GT49_9BACT</name>
<keyword evidence="1" id="KW-1133">Transmembrane helix</keyword>
<feature type="transmembrane region" description="Helical" evidence="1">
    <location>
        <begin position="144"/>
        <end position="162"/>
    </location>
</feature>
<feature type="transmembrane region" description="Helical" evidence="1">
    <location>
        <begin position="183"/>
        <end position="204"/>
    </location>
</feature>
<evidence type="ECO:0000313" key="2">
    <source>
        <dbReference type="EMBL" id="PQO47596.1"/>
    </source>
</evidence>
<sequence length="206" mass="22710">MLRRNFLCYNGLRRDIFAPLTGLFSVENMTSTERTGQQTRPLRPPPELVFWAVMAIVVAMTLIGLIVGVALADAQLNRPDPDELSQTAAAIILLAAPILMPTAMFYMSVFCRVRLAALGMASCLAAVSFGAFFGMLAATFYSPAATAVLLVIMAVSLRAGYLNTFWYKELEHDETPWPNRFRWLDVGLTVVSLVIVGGVAAWTWTW</sequence>
<dbReference type="EMBL" id="PUHZ01000004">
    <property type="protein sequence ID" value="PQO47596.1"/>
    <property type="molecule type" value="Genomic_DNA"/>
</dbReference>
<reference evidence="2 3" key="1">
    <citation type="submission" date="2018-02" db="EMBL/GenBank/DDBJ databases">
        <title>Comparative genomes isolates from brazilian mangrove.</title>
        <authorList>
            <person name="Araujo J.E."/>
            <person name="Taketani R.G."/>
            <person name="Silva M.C.P."/>
            <person name="Loureco M.V."/>
            <person name="Andreote F.D."/>
        </authorList>
    </citation>
    <scope>NUCLEOTIDE SEQUENCE [LARGE SCALE GENOMIC DNA]</scope>
    <source>
        <strain evidence="2 3">Nap-Phe MGV</strain>
    </source>
</reference>
<keyword evidence="1" id="KW-0812">Transmembrane</keyword>
<protein>
    <submittedName>
        <fullName evidence="2">Uncharacterized protein</fullName>
    </submittedName>
</protein>
<keyword evidence="1" id="KW-0472">Membrane</keyword>
<accession>A0A2S8GT49</accession>
<evidence type="ECO:0000313" key="3">
    <source>
        <dbReference type="Proteomes" id="UP000237819"/>
    </source>
</evidence>
<organism evidence="2 3">
    <name type="scientific">Blastopirellula marina</name>
    <dbReference type="NCBI Taxonomy" id="124"/>
    <lineage>
        <taxon>Bacteria</taxon>
        <taxon>Pseudomonadati</taxon>
        <taxon>Planctomycetota</taxon>
        <taxon>Planctomycetia</taxon>
        <taxon>Pirellulales</taxon>
        <taxon>Pirellulaceae</taxon>
        <taxon>Blastopirellula</taxon>
    </lineage>
</organism>
<dbReference type="AlphaFoldDB" id="A0A2S8GT49"/>
<feature type="transmembrane region" description="Helical" evidence="1">
    <location>
        <begin position="115"/>
        <end position="138"/>
    </location>
</feature>